<proteinExistence type="predicted"/>
<dbReference type="PROSITE" id="PS51123">
    <property type="entry name" value="OMPA_2"/>
    <property type="match status" value="1"/>
</dbReference>
<keyword evidence="2" id="KW-1133">Transmembrane helix</keyword>
<keyword evidence="2" id="KW-0812">Transmembrane</keyword>
<accession>A0A4P9J0W7</accession>
<dbReference type="KEGG" id="pdv:FFU37_08505"/>
<feature type="domain" description="OmpA-like" evidence="3">
    <location>
        <begin position="77"/>
        <end position="204"/>
    </location>
</feature>
<feature type="transmembrane region" description="Helical" evidence="2">
    <location>
        <begin position="25"/>
        <end position="45"/>
    </location>
</feature>
<evidence type="ECO:0000256" key="1">
    <source>
        <dbReference type="PROSITE-ProRule" id="PRU00473"/>
    </source>
</evidence>
<dbReference type="AlphaFoldDB" id="A0A4P9J0W7"/>
<dbReference type="InterPro" id="IPR036737">
    <property type="entry name" value="OmpA-like_sf"/>
</dbReference>
<dbReference type="InterPro" id="IPR050330">
    <property type="entry name" value="Bact_OuterMem_StrucFunc"/>
</dbReference>
<reference evidence="4 5" key="1">
    <citation type="submission" date="2019-05" db="EMBL/GenBank/DDBJ databases">
        <title>Complete genome sequence of Pseudoalteromonas sp. 16-SW-7(T) isolated from the Okhotsk Sea, Russia.</title>
        <authorList>
            <person name="Nguyen T.H."/>
            <person name="Nedashkovskaya O.I."/>
            <person name="Kim S.-G."/>
        </authorList>
    </citation>
    <scope>NUCLEOTIDE SEQUENCE [LARGE SCALE GENOMIC DNA]</scope>
    <source>
        <strain evidence="4 5">16-SW-7</strain>
    </source>
</reference>
<dbReference type="Proteomes" id="UP000310065">
    <property type="component" value="Chromosome L1"/>
</dbReference>
<sequence>MLSSVRTQHIDEIDDSGAWLSIGDLMSALLMIFALLLISALVQISESQESSKNKRILIIQGINKALNEANIEVEADPVTGDISILDSVLFEQGDYTLKDSGKTFLDKFIPIYSNVVFQSEDIAEEVSRIIVEGHSSREGGFSYNMELSVKRANSVSYYIYNMDFDKKQEFFDKTLLAGRGPLDADKNSDNAADRKVMFRFQFKGQELLGSFEQSGLKNVE</sequence>
<evidence type="ECO:0000259" key="3">
    <source>
        <dbReference type="PROSITE" id="PS51123"/>
    </source>
</evidence>
<dbReference type="GO" id="GO:0016020">
    <property type="term" value="C:membrane"/>
    <property type="evidence" value="ECO:0007669"/>
    <property type="project" value="UniProtKB-UniRule"/>
</dbReference>
<dbReference type="Gene3D" id="3.30.1330.60">
    <property type="entry name" value="OmpA-like domain"/>
    <property type="match status" value="1"/>
</dbReference>
<gene>
    <name evidence="4" type="ORF">FFU37_08505</name>
</gene>
<dbReference type="RefSeq" id="WP_007585891.1">
    <property type="nucleotide sequence ID" value="NZ_CP040558.1"/>
</dbReference>
<dbReference type="PANTHER" id="PTHR30329:SF21">
    <property type="entry name" value="LIPOPROTEIN YIAD-RELATED"/>
    <property type="match status" value="1"/>
</dbReference>
<name>A0A4P9J0W7_9GAMM</name>
<dbReference type="PANTHER" id="PTHR30329">
    <property type="entry name" value="STATOR ELEMENT OF FLAGELLAR MOTOR COMPLEX"/>
    <property type="match status" value="1"/>
</dbReference>
<dbReference type="Pfam" id="PF00691">
    <property type="entry name" value="OmpA"/>
    <property type="match status" value="1"/>
</dbReference>
<evidence type="ECO:0000313" key="5">
    <source>
        <dbReference type="Proteomes" id="UP000310065"/>
    </source>
</evidence>
<organism evidence="4 5">
    <name type="scientific">Pseudoalteromonas distincta</name>
    <dbReference type="NCBI Taxonomy" id="77608"/>
    <lineage>
        <taxon>Bacteria</taxon>
        <taxon>Pseudomonadati</taxon>
        <taxon>Pseudomonadota</taxon>
        <taxon>Gammaproteobacteria</taxon>
        <taxon>Alteromonadales</taxon>
        <taxon>Pseudoalteromonadaceae</taxon>
        <taxon>Pseudoalteromonas</taxon>
    </lineage>
</organism>
<evidence type="ECO:0000256" key="2">
    <source>
        <dbReference type="SAM" id="Phobius"/>
    </source>
</evidence>
<dbReference type="GeneID" id="88775684"/>
<keyword evidence="1 2" id="KW-0472">Membrane</keyword>
<dbReference type="InterPro" id="IPR006665">
    <property type="entry name" value="OmpA-like"/>
</dbReference>
<dbReference type="SUPFAM" id="SSF103088">
    <property type="entry name" value="OmpA-like"/>
    <property type="match status" value="1"/>
</dbReference>
<evidence type="ECO:0000313" key="4">
    <source>
        <dbReference type="EMBL" id="QCU74501.1"/>
    </source>
</evidence>
<protein>
    <submittedName>
        <fullName evidence="4">Chemotaxis protein MotB</fullName>
    </submittedName>
</protein>
<dbReference type="EMBL" id="CP040558">
    <property type="protein sequence ID" value="QCU74501.1"/>
    <property type="molecule type" value="Genomic_DNA"/>
</dbReference>